<dbReference type="GO" id="GO:0043161">
    <property type="term" value="P:proteasome-mediated ubiquitin-dependent protein catabolic process"/>
    <property type="evidence" value="ECO:0007669"/>
    <property type="project" value="TreeGrafter"/>
</dbReference>
<evidence type="ECO:0000256" key="4">
    <source>
        <dbReference type="ARBA" id="ARBA00022679"/>
    </source>
</evidence>
<feature type="compositionally biased region" description="Low complexity" evidence="7">
    <location>
        <begin position="138"/>
        <end position="151"/>
    </location>
</feature>
<dbReference type="PROSITE" id="PS50237">
    <property type="entry name" value="HECT"/>
    <property type="match status" value="1"/>
</dbReference>
<dbReference type="SUPFAM" id="SSF48371">
    <property type="entry name" value="ARM repeat"/>
    <property type="match status" value="1"/>
</dbReference>
<feature type="compositionally biased region" description="Polar residues" evidence="7">
    <location>
        <begin position="157"/>
        <end position="174"/>
    </location>
</feature>
<dbReference type="EC" id="2.3.2.26" evidence="3"/>
<evidence type="ECO:0000256" key="3">
    <source>
        <dbReference type="ARBA" id="ARBA00012485"/>
    </source>
</evidence>
<feature type="domain" description="HECT" evidence="8">
    <location>
        <begin position="1388"/>
        <end position="1762"/>
    </location>
</feature>
<dbReference type="InterPro" id="IPR045322">
    <property type="entry name" value="HECTD1/TRIP12-like"/>
</dbReference>
<feature type="active site" description="Glycyl thioester intermediate" evidence="6">
    <location>
        <position position="1729"/>
    </location>
</feature>
<sequence>MPQKEGTKRKRNHRKQQQNNKRKKKQHSQNSTSSIVSQAASTSTNYSSSFEKTSIGQHSTSNSSDNHTVFSSSRSSSGLQTLQNPEIPLQQVHSDSHLLVQNNLQGASNSSRKKKRKKKNSFQQQSSFHTKDSPNDQEISSSESISSTSSRTRSHLIVNSSDPTTNTLKENPNIASSSPSVVVVSSSSSSPGASSSSSSLNRPSHWQIVRSLKGFHPKSKNKKKSKNTPLFSTELSTPSAGSSNLNSEHSSDQDEHFETDSESTMSDNSSAQSNTFQSTLENIIQNYGHHIARGTAVPTEQLEDIIQGLKDYSNPTRQFDSVSELCNIIAISNEQALSRMGIDRFIPELLNILSSNESYDLMVLSARTLLNTMDIYPPSCSIVASNGGINVISQKILSIEYIDLAELSIQMIEHLSHQYGSSLLQEGVLMASLTYIDFFGMDMQKKILRIASSLCKSISKSQYELACDSLPTISRFLSNSEHSMTDSAIFCLTRIVYPFLKEDEKLLNICNSSELLSHATEIISNDKSSKNTISLMLKLLKSVSICSQLVKDIYERGLIHLLTGLLSPERGLHECLLDILYFILALLPKLPRKDEFACQLSHSQRKKLLVRMTEVKPPNQPTQYVSEEPTSQDRLESLFTEQPELLLTASEILLEPLINIFSSNQNDQVSNVLLQIIGTIIYFSPSQMLVETLKDIPFSTFLASLLSSDDISRVSTALQISDILSSKLPSIFDIYFLREGVIHRIKAIGGRDPNSKEEFLIDQMRKKTEEAYQKAEQERKEKEERLKKEAIEKNEKIKNKSNDSQSSESESEEQYQDPEKISVSWVEPHVDLPKLPKLSRLYCEKHKKSPFKNSELVGYAVAKAQLIFDKYYERTKDVEMESKNFVKLKTIASSLEKVILSKDTDVELEESLLRNIRELIISEDGVSNFEFLNSGVAHAIYEYLSRKDGNRPVKERLFLFARIFDEDLPKTAASLTRTRSKSFSNTSDMLTADTDSKNNITSPTYLTEFVKKLFDALNSVENFNINVSETSSIASNVNAVINKLSKQFKLSLTDEQSKQVITLQVHPLTRVREVCSFLISKAGETPKEEPETLYSSSTDTSYFHLTERDDDEFIGTVTTIDIETPASELDTPFLSADVMVDEEKSLKFCQLYLNGNLVDENSTLFSVFFKSCSSSHPSSLNLADTTQNLTFKIVDTKKADDNDVVMDTNTILKTSKVDALVNSITQHCNDNQKFQEENIEKDAIELLDLLKILNGLSKIAPILPHNENMKRVLIPSSMFLNPKLASKIVRYIQDPYYLFGDCFPSWLHVLMERYSFIFTFDVRQLYFDLTSKGIARAIQTIQNRFSKSRDRKTRLIQIGKQKVRLSRSPNILASAYKAFTSIETNRIIEFEFKDEVGTGTGPTTELYSLVSRDLQQQGLSIFRDDFVGEQEEKEKFSRLVETKTGLYPKFKKLSNGKISERDARLFYFLGMFLGRAILDERVLDIPFSDALLKLLKGESLSFYDIESIDPMLFQQLSKLQTMAKKVHEVNNSNLSKQEKEKALNMIYFGDDGKTRLEDLCLSFIVIGTDIELVDKGSEKEVTLHNLDEYLRLLTNYMIHDGVIQQVEHIRNGFNVVMGENSSDKLKIFNIKELSDIFVGSDEEWTEQLLIEATKCDHGYTHNSRVVKYLFKVLLQMTPSEKRDFLRFITGAPRLPCGGILSLRPKLTIVLKKAESGKSADMYLPSVMTCTNYLKLPEYSSESILKEQLYKAIQEGQNAFHLS</sequence>
<keyword evidence="4" id="KW-0808">Transferase</keyword>
<dbReference type="EMBL" id="VFQX01000048">
    <property type="protein sequence ID" value="KAF0975104.1"/>
    <property type="molecule type" value="Genomic_DNA"/>
</dbReference>
<dbReference type="SUPFAM" id="SSF56204">
    <property type="entry name" value="Hect, E3 ligase catalytic domain"/>
    <property type="match status" value="1"/>
</dbReference>
<dbReference type="Proteomes" id="UP000444721">
    <property type="component" value="Unassembled WGS sequence"/>
</dbReference>
<feature type="compositionally biased region" description="Basic and acidic residues" evidence="7">
    <location>
        <begin position="249"/>
        <end position="259"/>
    </location>
</feature>
<evidence type="ECO:0000313" key="10">
    <source>
        <dbReference type="Proteomes" id="UP000444721"/>
    </source>
</evidence>
<dbReference type="PANTHER" id="PTHR45670:SF1">
    <property type="entry name" value="E3 UBIQUITIN-PROTEIN LIGASE HECTD1"/>
    <property type="match status" value="1"/>
</dbReference>
<keyword evidence="10" id="KW-1185">Reference proteome</keyword>
<dbReference type="PANTHER" id="PTHR45670">
    <property type="entry name" value="E3 UBIQUITIN-PROTEIN LIGASE TRIP12"/>
    <property type="match status" value="1"/>
</dbReference>
<dbReference type="VEuPathDB" id="AmoebaDB:FDP41_005857"/>
<evidence type="ECO:0000313" key="9">
    <source>
        <dbReference type="EMBL" id="KAF0975104.1"/>
    </source>
</evidence>
<feature type="compositionally biased region" description="Basic residues" evidence="7">
    <location>
        <begin position="213"/>
        <end position="226"/>
    </location>
</feature>
<dbReference type="Gene3D" id="3.30.2410.10">
    <property type="entry name" value="Hect, E3 ligase catalytic domain"/>
    <property type="match status" value="1"/>
</dbReference>
<dbReference type="GO" id="GO:0061630">
    <property type="term" value="F:ubiquitin protein ligase activity"/>
    <property type="evidence" value="ECO:0007669"/>
    <property type="project" value="UniProtKB-EC"/>
</dbReference>
<keyword evidence="5 6" id="KW-0833">Ubl conjugation pathway</keyword>
<proteinExistence type="inferred from homology"/>
<feature type="compositionally biased region" description="Polar residues" evidence="7">
    <location>
        <begin position="262"/>
        <end position="275"/>
    </location>
</feature>
<feature type="compositionally biased region" description="Polar residues" evidence="7">
    <location>
        <begin position="32"/>
        <end position="70"/>
    </location>
</feature>
<dbReference type="Pfam" id="PF00632">
    <property type="entry name" value="HECT"/>
    <property type="match status" value="1"/>
</dbReference>
<dbReference type="GO" id="GO:0000209">
    <property type="term" value="P:protein polyubiquitination"/>
    <property type="evidence" value="ECO:0007669"/>
    <property type="project" value="TreeGrafter"/>
</dbReference>
<dbReference type="Pfam" id="PF25579">
    <property type="entry name" value="TPR_TRIP12_N"/>
    <property type="match status" value="1"/>
</dbReference>
<name>A0A6A5BM09_NAEFO</name>
<evidence type="ECO:0000259" key="8">
    <source>
        <dbReference type="PROSITE" id="PS50237"/>
    </source>
</evidence>
<evidence type="ECO:0000256" key="6">
    <source>
        <dbReference type="PROSITE-ProRule" id="PRU00104"/>
    </source>
</evidence>
<feature type="compositionally biased region" description="Low complexity" evidence="7">
    <location>
        <begin position="175"/>
        <end position="199"/>
    </location>
</feature>
<dbReference type="InterPro" id="IPR035983">
    <property type="entry name" value="Hect_E3_ubiquitin_ligase"/>
</dbReference>
<evidence type="ECO:0000256" key="2">
    <source>
        <dbReference type="ARBA" id="ARBA00006331"/>
    </source>
</evidence>
<dbReference type="GeneID" id="68113075"/>
<evidence type="ECO:0000256" key="5">
    <source>
        <dbReference type="ARBA" id="ARBA00022786"/>
    </source>
</evidence>
<evidence type="ECO:0000256" key="1">
    <source>
        <dbReference type="ARBA" id="ARBA00000885"/>
    </source>
</evidence>
<feature type="compositionally biased region" description="Basic residues" evidence="7">
    <location>
        <begin position="111"/>
        <end position="120"/>
    </location>
</feature>
<feature type="compositionally biased region" description="Basic residues" evidence="7">
    <location>
        <begin position="7"/>
        <end position="27"/>
    </location>
</feature>
<dbReference type="SMART" id="SM00119">
    <property type="entry name" value="HECTc"/>
    <property type="match status" value="1"/>
</dbReference>
<accession>A0A6A5BM09</accession>
<reference evidence="9 10" key="1">
    <citation type="journal article" date="2019" name="Sci. Rep.">
        <title>Nanopore sequencing improves the draft genome of the human pathogenic amoeba Naegleria fowleri.</title>
        <authorList>
            <person name="Liechti N."/>
            <person name="Schurch N."/>
            <person name="Bruggmann R."/>
            <person name="Wittwer M."/>
        </authorList>
    </citation>
    <scope>NUCLEOTIDE SEQUENCE [LARGE SCALE GENOMIC DNA]</scope>
    <source>
        <strain evidence="9 10">ATCC 30894</strain>
    </source>
</reference>
<comment type="caution">
    <text evidence="9">The sequence shown here is derived from an EMBL/GenBank/DDBJ whole genome shotgun (WGS) entry which is preliminary data.</text>
</comment>
<dbReference type="InterPro" id="IPR000569">
    <property type="entry name" value="HECT_dom"/>
</dbReference>
<dbReference type="Gene3D" id="3.90.1750.10">
    <property type="entry name" value="Hect, E3 ligase catalytic domains"/>
    <property type="match status" value="1"/>
</dbReference>
<feature type="region of interest" description="Disordered" evidence="7">
    <location>
        <begin position="1"/>
        <end position="275"/>
    </location>
</feature>
<dbReference type="VEuPathDB" id="AmoebaDB:NfTy_044640"/>
<dbReference type="Gene3D" id="1.25.10.10">
    <property type="entry name" value="Leucine-rich Repeat Variant"/>
    <property type="match status" value="1"/>
</dbReference>
<dbReference type="VEuPathDB" id="AmoebaDB:NF0073470"/>
<evidence type="ECO:0000256" key="7">
    <source>
        <dbReference type="SAM" id="MobiDB-lite"/>
    </source>
</evidence>
<comment type="catalytic activity">
    <reaction evidence="1">
        <text>S-ubiquitinyl-[E2 ubiquitin-conjugating enzyme]-L-cysteine + [acceptor protein]-L-lysine = [E2 ubiquitin-conjugating enzyme]-L-cysteine + N(6)-ubiquitinyl-[acceptor protein]-L-lysine.</text>
        <dbReference type="EC" id="2.3.2.26"/>
    </reaction>
</comment>
<dbReference type="RefSeq" id="XP_044559817.1">
    <property type="nucleotide sequence ID" value="XM_044709427.1"/>
</dbReference>
<feature type="region of interest" description="Disordered" evidence="7">
    <location>
        <begin position="770"/>
        <end position="819"/>
    </location>
</feature>
<protein>
    <recommendedName>
        <fullName evidence="3">HECT-type E3 ubiquitin transferase</fullName>
        <ecNumber evidence="3">2.3.2.26</ecNumber>
    </recommendedName>
</protein>
<dbReference type="InterPro" id="IPR057948">
    <property type="entry name" value="TPR_TRIP12_N"/>
</dbReference>
<dbReference type="InterPro" id="IPR016024">
    <property type="entry name" value="ARM-type_fold"/>
</dbReference>
<dbReference type="InterPro" id="IPR011989">
    <property type="entry name" value="ARM-like"/>
</dbReference>
<feature type="compositionally biased region" description="Polar residues" evidence="7">
    <location>
        <begin position="228"/>
        <end position="248"/>
    </location>
</feature>
<gene>
    <name evidence="9" type="ORF">FDP41_005857</name>
</gene>
<comment type="similarity">
    <text evidence="2">Belongs to the UPL family. K-HECT subfamily.</text>
</comment>
<dbReference type="OrthoDB" id="271273at2759"/>
<feature type="compositionally biased region" description="Basic and acidic residues" evidence="7">
    <location>
        <begin position="770"/>
        <end position="801"/>
    </location>
</feature>
<organism evidence="9 10">
    <name type="scientific">Naegleria fowleri</name>
    <name type="common">Brain eating amoeba</name>
    <dbReference type="NCBI Taxonomy" id="5763"/>
    <lineage>
        <taxon>Eukaryota</taxon>
        <taxon>Discoba</taxon>
        <taxon>Heterolobosea</taxon>
        <taxon>Tetramitia</taxon>
        <taxon>Eutetramitia</taxon>
        <taxon>Vahlkampfiidae</taxon>
        <taxon>Naegleria</taxon>
    </lineage>
</organism>
<dbReference type="OMA" id="QEESTNT"/>